<feature type="compositionally biased region" description="Polar residues" evidence="1">
    <location>
        <begin position="247"/>
        <end position="259"/>
    </location>
</feature>
<dbReference type="Proteomes" id="UP000054560">
    <property type="component" value="Unassembled WGS sequence"/>
</dbReference>
<gene>
    <name evidence="2" type="ORF">SARC_04480</name>
</gene>
<proteinExistence type="predicted"/>
<dbReference type="PANTHER" id="PTHR33845">
    <property type="entry name" value="C2H2-TYPE DOMAIN-CONTAINING PROTEIN"/>
    <property type="match status" value="1"/>
</dbReference>
<dbReference type="STRING" id="667725.A0A0L0G332"/>
<dbReference type="EMBL" id="KQ241849">
    <property type="protein sequence ID" value="KNC83264.1"/>
    <property type="molecule type" value="Genomic_DNA"/>
</dbReference>
<sequence>MNHTGEPIDISGAVRHIVYGDQILEKGGKQDGYAIAGLVETYLRQLKKEVPAIETTILSSDNAGCYQSKELLLLLPLLNLVLNIQVVRYIHTKTQDGKGLIDAHFARGTSHYMNFIRASQRNLIKKIATPKGLSTALAWNNGIQNSIVQLARIDRDLEEIYQEKVKRLVTQCMKYFGRVNDIIYTNVECSLSGNDRYDLAKVLDSGAVITFKAFTYSNIGSGMEFTVNFATNKVTVAQAVLQDNNSRNTTINDMNVSDTKTSEEIQLDGSDKHDSEHVDDDVQDDDAPEDEADFDIDTTNRDDRDTLSRDDVPIDQIEDDVQRELNDYEAADEESEAFAPEGYNRYGSIQDDEKCITGTCVVKASTIASIVGPRSKNRKKRNAKVAADICVRRIYLVATSVRRASYLINTHEVIIRDGSSVFLEFNLSEDVVQTMRLPRGWAPRRPHGKQYGTTFIAKFDPDIRAYFERGEADSARKMQPGVMLDQLRHPGCCSLTGENEIRVLISTLMQEKKAAETRRKAEEKRQAGEVRRVSTAVACGEGPTIQSTAVPTQRARIVKFPAAYIPFIVDTVTANREVKYDMVYDSLQQRYERDGLFPVDFPSFDQVKKKVSYQKTKLKSQDKQAIM</sequence>
<dbReference type="OrthoDB" id="128462at2759"/>
<feature type="compositionally biased region" description="Basic and acidic residues" evidence="1">
    <location>
        <begin position="298"/>
        <end position="312"/>
    </location>
</feature>
<dbReference type="AlphaFoldDB" id="A0A0L0G332"/>
<reference evidence="2 3" key="1">
    <citation type="submission" date="2011-02" db="EMBL/GenBank/DDBJ databases">
        <title>The Genome Sequence of Sphaeroforma arctica JP610.</title>
        <authorList>
            <consortium name="The Broad Institute Genome Sequencing Platform"/>
            <person name="Russ C."/>
            <person name="Cuomo C."/>
            <person name="Young S.K."/>
            <person name="Zeng Q."/>
            <person name="Gargeya S."/>
            <person name="Alvarado L."/>
            <person name="Berlin A."/>
            <person name="Chapman S.B."/>
            <person name="Chen Z."/>
            <person name="Freedman E."/>
            <person name="Gellesch M."/>
            <person name="Goldberg J."/>
            <person name="Griggs A."/>
            <person name="Gujja S."/>
            <person name="Heilman E."/>
            <person name="Heiman D."/>
            <person name="Howarth C."/>
            <person name="Mehta T."/>
            <person name="Neiman D."/>
            <person name="Pearson M."/>
            <person name="Roberts A."/>
            <person name="Saif S."/>
            <person name="Shea T."/>
            <person name="Shenoy N."/>
            <person name="Sisk P."/>
            <person name="Stolte C."/>
            <person name="Sykes S."/>
            <person name="White J."/>
            <person name="Yandava C."/>
            <person name="Burger G."/>
            <person name="Gray M.W."/>
            <person name="Holland P.W.H."/>
            <person name="King N."/>
            <person name="Lang F.B.F."/>
            <person name="Roger A.J."/>
            <person name="Ruiz-Trillo I."/>
            <person name="Haas B."/>
            <person name="Nusbaum C."/>
            <person name="Birren B."/>
        </authorList>
    </citation>
    <scope>NUCLEOTIDE SEQUENCE [LARGE SCALE GENOMIC DNA]</scope>
    <source>
        <strain evidence="2 3">JP610</strain>
    </source>
</reference>
<organism evidence="2 3">
    <name type="scientific">Sphaeroforma arctica JP610</name>
    <dbReference type="NCBI Taxonomy" id="667725"/>
    <lineage>
        <taxon>Eukaryota</taxon>
        <taxon>Ichthyosporea</taxon>
        <taxon>Ichthyophonida</taxon>
        <taxon>Sphaeroforma</taxon>
    </lineage>
</organism>
<dbReference type="PANTHER" id="PTHR33845:SF1">
    <property type="entry name" value="C2H2-TYPE DOMAIN-CONTAINING PROTEIN"/>
    <property type="match status" value="1"/>
</dbReference>
<evidence type="ECO:0000313" key="2">
    <source>
        <dbReference type="EMBL" id="KNC83264.1"/>
    </source>
</evidence>
<keyword evidence="3" id="KW-1185">Reference proteome</keyword>
<dbReference type="RefSeq" id="XP_014157166.1">
    <property type="nucleotide sequence ID" value="XM_014301691.1"/>
</dbReference>
<feature type="region of interest" description="Disordered" evidence="1">
    <location>
        <begin position="247"/>
        <end position="312"/>
    </location>
</feature>
<feature type="compositionally biased region" description="Acidic residues" evidence="1">
    <location>
        <begin position="277"/>
        <end position="296"/>
    </location>
</feature>
<accession>A0A0L0G332</accession>
<protein>
    <submittedName>
        <fullName evidence="2">Uncharacterized protein</fullName>
    </submittedName>
</protein>
<dbReference type="GeneID" id="25904984"/>
<evidence type="ECO:0000256" key="1">
    <source>
        <dbReference type="SAM" id="MobiDB-lite"/>
    </source>
</evidence>
<evidence type="ECO:0000313" key="3">
    <source>
        <dbReference type="Proteomes" id="UP000054560"/>
    </source>
</evidence>
<name>A0A0L0G332_9EUKA</name>